<dbReference type="Proteomes" id="UP000293360">
    <property type="component" value="Unassembled WGS sequence"/>
</dbReference>
<evidence type="ECO:0000256" key="5">
    <source>
        <dbReference type="ARBA" id="ARBA00023136"/>
    </source>
</evidence>
<reference evidence="8 9" key="1">
    <citation type="submission" date="2018-06" db="EMBL/GenBank/DDBJ databases">
        <title>Complete Genomes of Monosporascus.</title>
        <authorList>
            <person name="Robinson A.J."/>
            <person name="Natvig D.O."/>
        </authorList>
    </citation>
    <scope>NUCLEOTIDE SEQUENCE [LARGE SCALE GENOMIC DNA]</scope>
    <source>
        <strain evidence="8 9">CBS 110550</strain>
    </source>
</reference>
<feature type="transmembrane region" description="Helical" evidence="6">
    <location>
        <begin position="54"/>
        <end position="76"/>
    </location>
</feature>
<dbReference type="Pfam" id="PF00324">
    <property type="entry name" value="AA_permease"/>
    <property type="match status" value="1"/>
</dbReference>
<accession>A0A4Q4T6X7</accession>
<evidence type="ECO:0000313" key="8">
    <source>
        <dbReference type="EMBL" id="RYO98919.1"/>
    </source>
</evidence>
<dbReference type="STRING" id="155417.A0A4Q4T6X7"/>
<dbReference type="GO" id="GO:0055085">
    <property type="term" value="P:transmembrane transport"/>
    <property type="evidence" value="ECO:0007669"/>
    <property type="project" value="InterPro"/>
</dbReference>
<dbReference type="EMBL" id="QJNU01000444">
    <property type="protein sequence ID" value="RYO98919.1"/>
    <property type="molecule type" value="Genomic_DNA"/>
</dbReference>
<comment type="caution">
    <text evidence="8">The sequence shown here is derived from an EMBL/GenBank/DDBJ whole genome shotgun (WGS) entry which is preliminary data.</text>
</comment>
<dbReference type="Gene3D" id="1.20.1740.10">
    <property type="entry name" value="Amino acid/polyamine transporter I"/>
    <property type="match status" value="1"/>
</dbReference>
<keyword evidence="9" id="KW-1185">Reference proteome</keyword>
<evidence type="ECO:0000313" key="9">
    <source>
        <dbReference type="Proteomes" id="UP000293360"/>
    </source>
</evidence>
<organism evidence="8 9">
    <name type="scientific">Monosporascus ibericus</name>
    <dbReference type="NCBI Taxonomy" id="155417"/>
    <lineage>
        <taxon>Eukaryota</taxon>
        <taxon>Fungi</taxon>
        <taxon>Dikarya</taxon>
        <taxon>Ascomycota</taxon>
        <taxon>Pezizomycotina</taxon>
        <taxon>Sordariomycetes</taxon>
        <taxon>Xylariomycetidae</taxon>
        <taxon>Xylariales</taxon>
        <taxon>Xylariales incertae sedis</taxon>
        <taxon>Monosporascus</taxon>
    </lineage>
</organism>
<evidence type="ECO:0000256" key="4">
    <source>
        <dbReference type="ARBA" id="ARBA00022989"/>
    </source>
</evidence>
<evidence type="ECO:0000256" key="3">
    <source>
        <dbReference type="ARBA" id="ARBA00022692"/>
    </source>
</evidence>
<dbReference type="GO" id="GO:0016020">
    <property type="term" value="C:membrane"/>
    <property type="evidence" value="ECO:0007669"/>
    <property type="project" value="UniProtKB-SubCell"/>
</dbReference>
<evidence type="ECO:0000256" key="6">
    <source>
        <dbReference type="SAM" id="Phobius"/>
    </source>
</evidence>
<sequence>MSMSTAAFSYVGVEIVAASAMEVRWPKSKERADSGLSSHSELSSLIGKTVKFSAIWISALATITYSVSGLLVSFNLPCNSCRPPRFSWTPSEACDVQEAEAKTSSAFITIAEPSEIPGLAHVFNFFLVFTALTCAMTNLYVASRSLFGLTSRLGDSPGQPWFLRALAWLGRTNKHKVLMWAMVTFALAFVWIPFLRLEGGEASNNISSVRVSPDTVKYGSC</sequence>
<evidence type="ECO:0000256" key="2">
    <source>
        <dbReference type="ARBA" id="ARBA00022448"/>
    </source>
</evidence>
<dbReference type="OrthoDB" id="3900342at2759"/>
<evidence type="ECO:0000256" key="1">
    <source>
        <dbReference type="ARBA" id="ARBA00004141"/>
    </source>
</evidence>
<proteinExistence type="predicted"/>
<dbReference type="PANTHER" id="PTHR43495">
    <property type="entry name" value="GABA PERMEASE"/>
    <property type="match status" value="1"/>
</dbReference>
<keyword evidence="3 6" id="KW-0812">Transmembrane</keyword>
<name>A0A4Q4T6X7_9PEZI</name>
<dbReference type="PANTHER" id="PTHR43495:SF5">
    <property type="entry name" value="GAMMA-AMINOBUTYRIC ACID PERMEASE"/>
    <property type="match status" value="1"/>
</dbReference>
<dbReference type="InterPro" id="IPR004841">
    <property type="entry name" value="AA-permease/SLC12A_dom"/>
</dbReference>
<feature type="transmembrane region" description="Helical" evidence="6">
    <location>
        <begin position="122"/>
        <end position="142"/>
    </location>
</feature>
<comment type="subcellular location">
    <subcellularLocation>
        <location evidence="1">Membrane</location>
        <topology evidence="1">Multi-pass membrane protein</topology>
    </subcellularLocation>
</comment>
<keyword evidence="4 6" id="KW-1133">Transmembrane helix</keyword>
<keyword evidence="5 6" id="KW-0472">Membrane</keyword>
<gene>
    <name evidence="8" type="ORF">DL764_006952</name>
</gene>
<feature type="transmembrane region" description="Helical" evidence="6">
    <location>
        <begin position="177"/>
        <end position="195"/>
    </location>
</feature>
<protein>
    <recommendedName>
        <fullName evidence="7">Amino acid permease/ SLC12A domain-containing protein</fullName>
    </recommendedName>
</protein>
<feature type="domain" description="Amino acid permease/ SLC12A" evidence="7">
    <location>
        <begin position="55"/>
        <end position="181"/>
    </location>
</feature>
<keyword evidence="2" id="KW-0813">Transport</keyword>
<evidence type="ECO:0000259" key="7">
    <source>
        <dbReference type="Pfam" id="PF00324"/>
    </source>
</evidence>
<dbReference type="AlphaFoldDB" id="A0A4Q4T6X7"/>